<reference evidence="1 2" key="1">
    <citation type="journal article" date="2019" name="Microorganisms">
        <title>Systematic Affiliation and Genome Analysis of Subtercola vilae DB165(T) with Particular Emphasis on Cold Adaptation of an Isolate from a High-Altitude Cold Volcano Lake.</title>
        <authorList>
            <person name="Villalobos A.S."/>
            <person name="Wiese J."/>
            <person name="Imhoff J.F."/>
            <person name="Dorador C."/>
            <person name="Keller A."/>
            <person name="Hentschel U."/>
        </authorList>
    </citation>
    <scope>NUCLEOTIDE SEQUENCE [LARGE SCALE GENOMIC DNA]</scope>
    <source>
        <strain evidence="1 2">DB165</strain>
    </source>
</reference>
<dbReference type="EMBL" id="QYRT01000070">
    <property type="protein sequence ID" value="TIH28447.1"/>
    <property type="molecule type" value="Genomic_DNA"/>
</dbReference>
<protein>
    <recommendedName>
        <fullName evidence="3">HNH nuclease domain-containing protein</fullName>
    </recommendedName>
</protein>
<dbReference type="OrthoDB" id="3732358at2"/>
<dbReference type="InterPro" id="IPR044925">
    <property type="entry name" value="His-Me_finger_sf"/>
</dbReference>
<organism evidence="1 2">
    <name type="scientific">Subtercola vilae</name>
    <dbReference type="NCBI Taxonomy" id="2056433"/>
    <lineage>
        <taxon>Bacteria</taxon>
        <taxon>Bacillati</taxon>
        <taxon>Actinomycetota</taxon>
        <taxon>Actinomycetes</taxon>
        <taxon>Micrococcales</taxon>
        <taxon>Microbacteriaceae</taxon>
        <taxon>Subtercola</taxon>
    </lineage>
</organism>
<evidence type="ECO:0000313" key="2">
    <source>
        <dbReference type="Proteomes" id="UP000306192"/>
    </source>
</evidence>
<evidence type="ECO:0008006" key="3">
    <source>
        <dbReference type="Google" id="ProtNLM"/>
    </source>
</evidence>
<sequence length="161" mass="18532">MLISEQERFWSHVIKGPADNDCWLWVGAVSDDGYGRFWVQRGGKQRAVRPQRYSYELLTGLALPRDVLLLHDCDIPLCVHADIDLARSHVWEGDHRKNMLDREQKGRTVNGATAWRWRGLPRALRAERSRALRQTVLEHGWDPALMSAALSGTDPEHPRLF</sequence>
<dbReference type="SUPFAM" id="SSF54060">
    <property type="entry name" value="His-Me finger endonucleases"/>
    <property type="match status" value="1"/>
</dbReference>
<keyword evidence="2" id="KW-1185">Reference proteome</keyword>
<dbReference type="Proteomes" id="UP000306192">
    <property type="component" value="Unassembled WGS sequence"/>
</dbReference>
<name>A0A4T2BBM1_9MICO</name>
<comment type="caution">
    <text evidence="1">The sequence shown here is derived from an EMBL/GenBank/DDBJ whole genome shotgun (WGS) entry which is preliminary data.</text>
</comment>
<proteinExistence type="predicted"/>
<evidence type="ECO:0000313" key="1">
    <source>
        <dbReference type="EMBL" id="TIH28447.1"/>
    </source>
</evidence>
<dbReference type="AlphaFoldDB" id="A0A4T2BBM1"/>
<gene>
    <name evidence="1" type="ORF">D4765_18460</name>
</gene>
<accession>A0A4T2BBM1</accession>